<dbReference type="InterPro" id="IPR006119">
    <property type="entry name" value="Resolv_N"/>
</dbReference>
<protein>
    <submittedName>
        <fullName evidence="2">Site-specific recombinase</fullName>
    </submittedName>
</protein>
<evidence type="ECO:0000259" key="1">
    <source>
        <dbReference type="PROSITE" id="PS51736"/>
    </source>
</evidence>
<dbReference type="SUPFAM" id="SSF53041">
    <property type="entry name" value="Resolvase-like"/>
    <property type="match status" value="1"/>
</dbReference>
<dbReference type="Gene3D" id="3.40.50.1390">
    <property type="entry name" value="Resolvase, N-terminal catalytic domain"/>
    <property type="match status" value="1"/>
</dbReference>
<name>K1U5Q0_9ZZZZ</name>
<dbReference type="AlphaFoldDB" id="K1U5Q0"/>
<accession>K1U5Q0</accession>
<dbReference type="EMBL" id="AJWY01003427">
    <property type="protein sequence ID" value="EKC75374.1"/>
    <property type="molecule type" value="Genomic_DNA"/>
</dbReference>
<gene>
    <name evidence="2" type="ORF">LEA_05240</name>
</gene>
<dbReference type="GO" id="GO:0003677">
    <property type="term" value="F:DNA binding"/>
    <property type="evidence" value="ECO:0007669"/>
    <property type="project" value="InterPro"/>
</dbReference>
<comment type="caution">
    <text evidence="2">The sequence shown here is derived from an EMBL/GenBank/DDBJ whole genome shotgun (WGS) entry which is preliminary data.</text>
</comment>
<organism evidence="2">
    <name type="scientific">human gut metagenome</name>
    <dbReference type="NCBI Taxonomy" id="408170"/>
    <lineage>
        <taxon>unclassified sequences</taxon>
        <taxon>metagenomes</taxon>
        <taxon>organismal metagenomes</taxon>
    </lineage>
</organism>
<dbReference type="PANTHER" id="PTHR30461">
    <property type="entry name" value="DNA-INVERTASE FROM LAMBDOID PROPHAGE"/>
    <property type="match status" value="1"/>
</dbReference>
<dbReference type="PANTHER" id="PTHR30461:SF23">
    <property type="entry name" value="DNA RECOMBINASE-RELATED"/>
    <property type="match status" value="1"/>
</dbReference>
<dbReference type="InterPro" id="IPR050639">
    <property type="entry name" value="SSR_resolvase"/>
</dbReference>
<reference evidence="2" key="1">
    <citation type="journal article" date="2013" name="Environ. Microbiol.">
        <title>Microbiota from the distal guts of lean and obese adolescents exhibit partial functional redundancy besides clear differences in community structure.</title>
        <authorList>
            <person name="Ferrer M."/>
            <person name="Ruiz A."/>
            <person name="Lanza F."/>
            <person name="Haange S.B."/>
            <person name="Oberbach A."/>
            <person name="Till H."/>
            <person name="Bargiela R."/>
            <person name="Campoy C."/>
            <person name="Segura M.T."/>
            <person name="Richter M."/>
            <person name="von Bergen M."/>
            <person name="Seifert J."/>
            <person name="Suarez A."/>
        </authorList>
    </citation>
    <scope>NUCLEOTIDE SEQUENCE</scope>
</reference>
<proteinExistence type="predicted"/>
<evidence type="ECO:0000313" key="2">
    <source>
        <dbReference type="EMBL" id="EKC75374.1"/>
    </source>
</evidence>
<feature type="domain" description="Resolvase/invertase-type recombinase catalytic" evidence="1">
    <location>
        <begin position="24"/>
        <end position="154"/>
    </location>
</feature>
<dbReference type="SMART" id="SM00857">
    <property type="entry name" value="Resolvase"/>
    <property type="match status" value="1"/>
</dbReference>
<dbReference type="InterPro" id="IPR036162">
    <property type="entry name" value="Resolvase-like_N_sf"/>
</dbReference>
<dbReference type="PROSITE" id="PS51736">
    <property type="entry name" value="RECOMBINASES_3"/>
    <property type="match status" value="1"/>
</dbReference>
<sequence length="154" mass="17845">MARVSKKVSAAQREAENAPHRIWKTAIYARLSDFDDVLRDTESLEVQISYIKEYINHRDDLMLLDVFADKRCTGMNFDRPEFERLLKALQDRKVNCIVVKDFSRLGRNFVETGQYLEQVFPLFGVRFIAINDNYDSLNSQKPGRDAGANQGHDQ</sequence>
<dbReference type="GO" id="GO:0000150">
    <property type="term" value="F:DNA strand exchange activity"/>
    <property type="evidence" value="ECO:0007669"/>
    <property type="project" value="InterPro"/>
</dbReference>
<dbReference type="Pfam" id="PF00239">
    <property type="entry name" value="Resolvase"/>
    <property type="match status" value="1"/>
</dbReference>